<dbReference type="HOGENOM" id="CLU_414046_0_0_1"/>
<dbReference type="Gene3D" id="3.40.50.410">
    <property type="entry name" value="von Willebrand factor, type A domain"/>
    <property type="match status" value="1"/>
</dbReference>
<evidence type="ECO:0000256" key="1">
    <source>
        <dbReference type="SAM" id="MobiDB-lite"/>
    </source>
</evidence>
<accession>K1QHS6</accession>
<name>K1QHS6_MAGGI</name>
<dbReference type="EMBL" id="JH816185">
    <property type="protein sequence ID" value="EKC33388.1"/>
    <property type="molecule type" value="Genomic_DNA"/>
</dbReference>
<feature type="region of interest" description="Disordered" evidence="1">
    <location>
        <begin position="488"/>
        <end position="544"/>
    </location>
</feature>
<feature type="compositionally biased region" description="Basic and acidic residues" evidence="1">
    <location>
        <begin position="495"/>
        <end position="504"/>
    </location>
</feature>
<dbReference type="SUPFAM" id="SSF53300">
    <property type="entry name" value="vWA-like"/>
    <property type="match status" value="1"/>
</dbReference>
<organism evidence="2">
    <name type="scientific">Magallana gigas</name>
    <name type="common">Pacific oyster</name>
    <name type="synonym">Crassostrea gigas</name>
    <dbReference type="NCBI Taxonomy" id="29159"/>
    <lineage>
        <taxon>Eukaryota</taxon>
        <taxon>Metazoa</taxon>
        <taxon>Spiralia</taxon>
        <taxon>Lophotrochozoa</taxon>
        <taxon>Mollusca</taxon>
        <taxon>Bivalvia</taxon>
        <taxon>Autobranchia</taxon>
        <taxon>Pteriomorphia</taxon>
        <taxon>Ostreida</taxon>
        <taxon>Ostreoidea</taxon>
        <taxon>Ostreidae</taxon>
        <taxon>Magallana</taxon>
    </lineage>
</organism>
<dbReference type="InParanoid" id="K1QHS6"/>
<evidence type="ECO:0000313" key="2">
    <source>
        <dbReference type="EMBL" id="EKC33388.1"/>
    </source>
</evidence>
<reference evidence="2" key="1">
    <citation type="journal article" date="2012" name="Nature">
        <title>The oyster genome reveals stress adaptation and complexity of shell formation.</title>
        <authorList>
            <person name="Zhang G."/>
            <person name="Fang X."/>
            <person name="Guo X."/>
            <person name="Li L."/>
            <person name="Luo R."/>
            <person name="Xu F."/>
            <person name="Yang P."/>
            <person name="Zhang L."/>
            <person name="Wang X."/>
            <person name="Qi H."/>
            <person name="Xiong Z."/>
            <person name="Que H."/>
            <person name="Xie Y."/>
            <person name="Holland P.W."/>
            <person name="Paps J."/>
            <person name="Zhu Y."/>
            <person name="Wu F."/>
            <person name="Chen Y."/>
            <person name="Wang J."/>
            <person name="Peng C."/>
            <person name="Meng J."/>
            <person name="Yang L."/>
            <person name="Liu J."/>
            <person name="Wen B."/>
            <person name="Zhang N."/>
            <person name="Huang Z."/>
            <person name="Zhu Q."/>
            <person name="Feng Y."/>
            <person name="Mount A."/>
            <person name="Hedgecock D."/>
            <person name="Xu Z."/>
            <person name="Liu Y."/>
            <person name="Domazet-Loso T."/>
            <person name="Du Y."/>
            <person name="Sun X."/>
            <person name="Zhang S."/>
            <person name="Liu B."/>
            <person name="Cheng P."/>
            <person name="Jiang X."/>
            <person name="Li J."/>
            <person name="Fan D."/>
            <person name="Wang W."/>
            <person name="Fu W."/>
            <person name="Wang T."/>
            <person name="Wang B."/>
            <person name="Zhang J."/>
            <person name="Peng Z."/>
            <person name="Li Y."/>
            <person name="Li N."/>
            <person name="Wang J."/>
            <person name="Chen M."/>
            <person name="He Y."/>
            <person name="Tan F."/>
            <person name="Song X."/>
            <person name="Zheng Q."/>
            <person name="Huang R."/>
            <person name="Yang H."/>
            <person name="Du X."/>
            <person name="Chen L."/>
            <person name="Yang M."/>
            <person name="Gaffney P.M."/>
            <person name="Wang S."/>
            <person name="Luo L."/>
            <person name="She Z."/>
            <person name="Ming Y."/>
            <person name="Huang W."/>
            <person name="Zhang S."/>
            <person name="Huang B."/>
            <person name="Zhang Y."/>
            <person name="Qu T."/>
            <person name="Ni P."/>
            <person name="Miao G."/>
            <person name="Wang J."/>
            <person name="Wang Q."/>
            <person name="Steinberg C.E."/>
            <person name="Wang H."/>
            <person name="Li N."/>
            <person name="Qian L."/>
            <person name="Zhang G."/>
            <person name="Li Y."/>
            <person name="Yang H."/>
            <person name="Liu X."/>
            <person name="Wang J."/>
            <person name="Yin Y."/>
            <person name="Wang J."/>
        </authorList>
    </citation>
    <scope>NUCLEOTIDE SEQUENCE [LARGE SCALE GENOMIC DNA]</scope>
    <source>
        <strain evidence="2">05x7-T-G4-1.051#20</strain>
    </source>
</reference>
<proteinExistence type="predicted"/>
<feature type="compositionally biased region" description="Gly residues" evidence="1">
    <location>
        <begin position="516"/>
        <end position="528"/>
    </location>
</feature>
<protein>
    <submittedName>
        <fullName evidence="2">Uncharacterized protein</fullName>
    </submittedName>
</protein>
<sequence>MDNEKSTVNIKAKGGSLVSGRDTVTIDQPQGMQLPEVTISGDFSRQPLYSSVNVESSGANVTVADQAAVLVNLRSPEEAQNPTTDSLLPTDKSSLPSLVSVTGGSSSGDTNLHFFLHEQGKYIQIGQCCVIVEMHVNDQTMERLKAQGSLEVESQIGASLVTMRWRGLELEEAKLRTKIKVQLTENLLDLERAIPQDLMANQCNKCQQLVTFLLKEFRGYLTNVSLGCIQLALVFRNREDFQRGRSPEAVSKIQIFLDKLLLTEKNPPISGNVRFSLTLPEQKETPSICEYERTSIGGQSGVITVDEFTRQILQINDFLRNELVNSLHTGNKWQASNVGKETQYEEESGQVEGDFVDFSHLFDAVLGKRAESGQKKFEEHHETLKEIWGEDLLNVVQQALAKAVQVTRELDDDEKLDEFCTVLCVDVSHSMAGEPFEEQRAKAKKIIEACLGYIGLVSIGSETKVEQELTKDKTRALKVIVESTNTSIAESSDEENVRSEESRGRGRGRGRRRGLRGGVRGVRGTRGPGRGRSRGGRGQGPNRDTRALKAINRRTYVLQDDTAKMGLEELRQLCLKMAEKHPGLVNDILRPAPQQGGYHPQPGDWCVCEKCREMSIDVEKVCYGQVVRTVAAHCQKRIGSRDREFKAPPRRRYSSNIVNFAVV</sequence>
<dbReference type="InterPro" id="IPR036465">
    <property type="entry name" value="vWFA_dom_sf"/>
</dbReference>
<gene>
    <name evidence="2" type="ORF">CGI_10019888</name>
</gene>
<dbReference type="AlphaFoldDB" id="K1QHS6"/>
<feature type="compositionally biased region" description="Basic residues" evidence="1">
    <location>
        <begin position="505"/>
        <end position="515"/>
    </location>
</feature>